<keyword evidence="6" id="KW-1185">Reference proteome</keyword>
<dbReference type="SMART" id="SM00347">
    <property type="entry name" value="HTH_MARR"/>
    <property type="match status" value="1"/>
</dbReference>
<evidence type="ECO:0000256" key="3">
    <source>
        <dbReference type="ARBA" id="ARBA00023163"/>
    </source>
</evidence>
<dbReference type="InterPro" id="IPR036390">
    <property type="entry name" value="WH_DNA-bd_sf"/>
</dbReference>
<dbReference type="PROSITE" id="PS01117">
    <property type="entry name" value="HTH_MARR_1"/>
    <property type="match status" value="1"/>
</dbReference>
<dbReference type="AlphaFoldDB" id="A0A132PL55"/>
<dbReference type="PROSITE" id="PS50995">
    <property type="entry name" value="HTH_MARR_2"/>
    <property type="match status" value="1"/>
</dbReference>
<proteinExistence type="predicted"/>
<evidence type="ECO:0000259" key="4">
    <source>
        <dbReference type="PROSITE" id="PS50995"/>
    </source>
</evidence>
<dbReference type="EMBL" id="LGTW01000010">
    <property type="protein sequence ID" value="KWX22984.1"/>
    <property type="molecule type" value="Genomic_DNA"/>
</dbReference>
<keyword evidence="1" id="KW-0805">Transcription regulation</keyword>
<dbReference type="GO" id="GO:0003677">
    <property type="term" value="F:DNA binding"/>
    <property type="evidence" value="ECO:0007669"/>
    <property type="project" value="UniProtKB-KW"/>
</dbReference>
<dbReference type="PANTHER" id="PTHR33164:SF104">
    <property type="entry name" value="TRANSCRIPTIONAL REGULATORY PROTEIN"/>
    <property type="match status" value="1"/>
</dbReference>
<feature type="domain" description="HTH marR-type" evidence="4">
    <location>
        <begin position="23"/>
        <end position="158"/>
    </location>
</feature>
<dbReference type="PATRIC" id="fig|59750.3.peg.657"/>
<dbReference type="SUPFAM" id="SSF46785">
    <property type="entry name" value="Winged helix' DNA-binding domain"/>
    <property type="match status" value="1"/>
</dbReference>
<reference evidence="5 6" key="1">
    <citation type="submission" date="2015-07" db="EMBL/GenBank/DDBJ databases">
        <title>A draft genome sequence of Mycobacterium wolinskyi.</title>
        <authorList>
            <person name="de Man T.J."/>
            <person name="Perry K.A."/>
            <person name="Coulliette A.D."/>
            <person name="Jensen B."/>
            <person name="Toney N.C."/>
            <person name="Limbago B.M."/>
            <person name="Noble-Wang J."/>
        </authorList>
    </citation>
    <scope>NUCLEOTIDE SEQUENCE [LARGE SCALE GENOMIC DNA]</scope>
    <source>
        <strain evidence="5 6">CDC_01</strain>
    </source>
</reference>
<evidence type="ECO:0000313" key="5">
    <source>
        <dbReference type="EMBL" id="KWX22984.1"/>
    </source>
</evidence>
<keyword evidence="2" id="KW-0238">DNA-binding</keyword>
<dbReference type="PRINTS" id="PR00598">
    <property type="entry name" value="HTHMARR"/>
</dbReference>
<dbReference type="PANTHER" id="PTHR33164">
    <property type="entry name" value="TRANSCRIPTIONAL REGULATOR, MARR FAMILY"/>
    <property type="match status" value="1"/>
</dbReference>
<organism evidence="5 6">
    <name type="scientific">Mycolicibacterium wolinskyi</name>
    <dbReference type="NCBI Taxonomy" id="59750"/>
    <lineage>
        <taxon>Bacteria</taxon>
        <taxon>Bacillati</taxon>
        <taxon>Actinomycetota</taxon>
        <taxon>Actinomycetes</taxon>
        <taxon>Mycobacteriales</taxon>
        <taxon>Mycobacteriaceae</taxon>
        <taxon>Mycolicibacterium</taxon>
    </lineage>
</organism>
<dbReference type="Proteomes" id="UP000070612">
    <property type="component" value="Unassembled WGS sequence"/>
</dbReference>
<dbReference type="InterPro" id="IPR000835">
    <property type="entry name" value="HTH_MarR-typ"/>
</dbReference>
<dbReference type="Pfam" id="PF12802">
    <property type="entry name" value="MarR_2"/>
    <property type="match status" value="1"/>
</dbReference>
<dbReference type="Gene3D" id="1.10.10.10">
    <property type="entry name" value="Winged helix-like DNA-binding domain superfamily/Winged helix DNA-binding domain"/>
    <property type="match status" value="1"/>
</dbReference>
<comment type="caution">
    <text evidence="5">The sequence shown here is derived from an EMBL/GenBank/DDBJ whole genome shotgun (WGS) entry which is preliminary data.</text>
</comment>
<dbReference type="GO" id="GO:0003700">
    <property type="term" value="F:DNA-binding transcription factor activity"/>
    <property type="evidence" value="ECO:0007669"/>
    <property type="project" value="InterPro"/>
</dbReference>
<keyword evidence="3" id="KW-0804">Transcription</keyword>
<gene>
    <name evidence="5" type="ORF">AFM11_16540</name>
</gene>
<accession>A0A132PL55</accession>
<sequence>MSDQVDGILDQWAHEYPQIDASPMGIVGRIWRLSRHLEQQVHAVLAQFDCSLPDFDVLATLRRSGPPYSLTAGQLMESAMVTSGAITNRVDRLIERGLVTREPNAANRRIKQISLTTAGLDLIDKMIPVHVANERRMLAPLTDAEYDNLLAVLRKLLHAYET</sequence>
<evidence type="ECO:0000256" key="2">
    <source>
        <dbReference type="ARBA" id="ARBA00023125"/>
    </source>
</evidence>
<name>A0A132PL55_9MYCO</name>
<dbReference type="InterPro" id="IPR036388">
    <property type="entry name" value="WH-like_DNA-bd_sf"/>
</dbReference>
<dbReference type="GO" id="GO:0006950">
    <property type="term" value="P:response to stress"/>
    <property type="evidence" value="ECO:0007669"/>
    <property type="project" value="TreeGrafter"/>
</dbReference>
<dbReference type="InterPro" id="IPR023187">
    <property type="entry name" value="Tscrpt_reg_MarR-type_CS"/>
</dbReference>
<dbReference type="RefSeq" id="WP_067850659.1">
    <property type="nucleotide sequence ID" value="NZ_LGTW01000010.1"/>
</dbReference>
<dbReference type="InterPro" id="IPR039422">
    <property type="entry name" value="MarR/SlyA-like"/>
</dbReference>
<evidence type="ECO:0000313" key="6">
    <source>
        <dbReference type="Proteomes" id="UP000070612"/>
    </source>
</evidence>
<evidence type="ECO:0000256" key="1">
    <source>
        <dbReference type="ARBA" id="ARBA00023015"/>
    </source>
</evidence>
<protein>
    <recommendedName>
        <fullName evidence="4">HTH marR-type domain-containing protein</fullName>
    </recommendedName>
</protein>